<comment type="function">
    <text evidence="11">Mediates influx of magnesium ions. Alternates between open and closed states. Activated by low cytoplasmic Mg(2+) levels. Inactive when cytoplasmic Mg(2+) levels are high.</text>
</comment>
<keyword evidence="14" id="KW-1185">Reference proteome</keyword>
<dbReference type="SUPFAM" id="SSF144083">
    <property type="entry name" value="Magnesium transport protein CorA, transmembrane region"/>
    <property type="match status" value="1"/>
</dbReference>
<name>A0A916JKI5_9BACT</name>
<dbReference type="InterPro" id="IPR002523">
    <property type="entry name" value="MgTranspt_CorA/ZnTranspt_ZntB"/>
</dbReference>
<accession>A0A916JKI5</accession>
<organism evidence="13 14">
    <name type="scientific">Dyadobacter helix</name>
    <dbReference type="NCBI Taxonomy" id="2822344"/>
    <lineage>
        <taxon>Bacteria</taxon>
        <taxon>Pseudomonadati</taxon>
        <taxon>Bacteroidota</taxon>
        <taxon>Cytophagia</taxon>
        <taxon>Cytophagales</taxon>
        <taxon>Spirosomataceae</taxon>
        <taxon>Dyadobacter</taxon>
    </lineage>
</organism>
<dbReference type="CDD" id="cd12832">
    <property type="entry name" value="TmCorA-like_u3"/>
    <property type="match status" value="1"/>
</dbReference>
<feature type="transmembrane region" description="Helical" evidence="12">
    <location>
        <begin position="300"/>
        <end position="320"/>
    </location>
</feature>
<dbReference type="InterPro" id="IPR045863">
    <property type="entry name" value="CorA_TM1_TM2"/>
</dbReference>
<gene>
    <name evidence="13" type="primary">corA_3</name>
    <name evidence="13" type="ORF">DYBT9275_05988</name>
</gene>
<keyword evidence="8" id="KW-0406">Ion transport</keyword>
<evidence type="ECO:0000256" key="3">
    <source>
        <dbReference type="ARBA" id="ARBA00022448"/>
    </source>
</evidence>
<dbReference type="FunFam" id="1.20.58.340:FF:000004">
    <property type="entry name" value="Magnesium transport protein CorA"/>
    <property type="match status" value="1"/>
</dbReference>
<dbReference type="Gene3D" id="1.20.58.340">
    <property type="entry name" value="Magnesium transport protein CorA, transmembrane region"/>
    <property type="match status" value="2"/>
</dbReference>
<dbReference type="Gene3D" id="3.30.460.20">
    <property type="entry name" value="CorA soluble domain-like"/>
    <property type="match status" value="1"/>
</dbReference>
<keyword evidence="9 12" id="KW-0472">Membrane</keyword>
<protein>
    <submittedName>
        <fullName evidence="13">Cobalt/magnesium transport protein CorA</fullName>
    </submittedName>
</protein>
<dbReference type="PANTHER" id="PTHR46494:SF1">
    <property type="entry name" value="CORA FAMILY METAL ION TRANSPORTER (EUROFUNG)"/>
    <property type="match status" value="1"/>
</dbReference>
<evidence type="ECO:0000313" key="14">
    <source>
        <dbReference type="Proteomes" id="UP000680038"/>
    </source>
</evidence>
<keyword evidence="4" id="KW-1003">Cell membrane</keyword>
<evidence type="ECO:0000256" key="6">
    <source>
        <dbReference type="ARBA" id="ARBA00022842"/>
    </source>
</evidence>
<evidence type="ECO:0000256" key="11">
    <source>
        <dbReference type="ARBA" id="ARBA00045497"/>
    </source>
</evidence>
<evidence type="ECO:0000256" key="4">
    <source>
        <dbReference type="ARBA" id="ARBA00022475"/>
    </source>
</evidence>
<dbReference type="EMBL" id="CAJRAF010000004">
    <property type="protein sequence ID" value="CAG5018374.1"/>
    <property type="molecule type" value="Genomic_DNA"/>
</dbReference>
<reference evidence="13" key="1">
    <citation type="submission" date="2021-04" db="EMBL/GenBank/DDBJ databases">
        <authorList>
            <person name="Rodrigo-Torres L."/>
            <person name="Arahal R. D."/>
            <person name="Lucena T."/>
        </authorList>
    </citation>
    <scope>NUCLEOTIDE SEQUENCE</scope>
    <source>
        <strain evidence="13">CECT 9275</strain>
    </source>
</reference>
<comment type="caution">
    <text evidence="13">The sequence shown here is derived from an EMBL/GenBank/DDBJ whole genome shotgun (WGS) entry which is preliminary data.</text>
</comment>
<keyword evidence="3" id="KW-0813">Transport</keyword>
<dbReference type="Pfam" id="PF01544">
    <property type="entry name" value="CorA"/>
    <property type="match status" value="1"/>
</dbReference>
<evidence type="ECO:0000313" key="13">
    <source>
        <dbReference type="EMBL" id="CAG5018374.1"/>
    </source>
</evidence>
<evidence type="ECO:0000256" key="12">
    <source>
        <dbReference type="SAM" id="Phobius"/>
    </source>
</evidence>
<dbReference type="PANTHER" id="PTHR46494">
    <property type="entry name" value="CORA FAMILY METAL ION TRANSPORTER (EUROFUNG)"/>
    <property type="match status" value="1"/>
</dbReference>
<dbReference type="GO" id="GO:0015087">
    <property type="term" value="F:cobalt ion transmembrane transporter activity"/>
    <property type="evidence" value="ECO:0007669"/>
    <property type="project" value="TreeGrafter"/>
</dbReference>
<keyword evidence="5 12" id="KW-0812">Transmembrane</keyword>
<sequence length="326" mass="38400">MVYYCGNFCWYEFIQLATGNILTIPIMIKTIADSRHHPYEWVDVTDPTKEEIHEVASKYGLHDSSIEDCLQPDHLPKHENVESYVFIIFRLHSKDVSGKADTVQELTDKIAVFLKDDMIISIHKKAWPQLDVIVDHYLKKGLCKSTHHILNEIVKTGLDTYEERATKLTQEIEYYEENMFLKNRKVSLLEGLYYLKRKVDVTRRILLLSNEIIEKIDTPETSDTLTRNTRDLYVKLKSIYDSLFENTNHLMTIYFSISSQRTNEIIRVLTIFSVFFMPLTFIVGIYGMNFEFMPELKMKYGYPGVMLLMVALTVLIYIWFKKRSWL</sequence>
<evidence type="ECO:0000256" key="7">
    <source>
        <dbReference type="ARBA" id="ARBA00022989"/>
    </source>
</evidence>
<comment type="subcellular location">
    <subcellularLocation>
        <location evidence="1">Cell membrane</location>
        <topology evidence="1">Multi-pass membrane protein</topology>
    </subcellularLocation>
</comment>
<comment type="catalytic activity">
    <reaction evidence="10">
        <text>Mg(2+)(in) = Mg(2+)(out)</text>
        <dbReference type="Rhea" id="RHEA:29827"/>
        <dbReference type="ChEBI" id="CHEBI:18420"/>
    </reaction>
</comment>
<feature type="transmembrane region" description="Helical" evidence="12">
    <location>
        <begin position="265"/>
        <end position="288"/>
    </location>
</feature>
<dbReference type="AlphaFoldDB" id="A0A916JKI5"/>
<evidence type="ECO:0000256" key="5">
    <source>
        <dbReference type="ARBA" id="ARBA00022692"/>
    </source>
</evidence>
<dbReference type="GO" id="GO:0000287">
    <property type="term" value="F:magnesium ion binding"/>
    <property type="evidence" value="ECO:0007669"/>
    <property type="project" value="TreeGrafter"/>
</dbReference>
<dbReference type="Proteomes" id="UP000680038">
    <property type="component" value="Unassembled WGS sequence"/>
</dbReference>
<evidence type="ECO:0000256" key="10">
    <source>
        <dbReference type="ARBA" id="ARBA00034269"/>
    </source>
</evidence>
<evidence type="ECO:0000256" key="8">
    <source>
        <dbReference type="ARBA" id="ARBA00023065"/>
    </source>
</evidence>
<comment type="similarity">
    <text evidence="2">Belongs to the CorA metal ion transporter (MIT) (TC 1.A.35) family.</text>
</comment>
<dbReference type="SUPFAM" id="SSF143865">
    <property type="entry name" value="CorA soluble domain-like"/>
    <property type="match status" value="1"/>
</dbReference>
<keyword evidence="6" id="KW-0460">Magnesium</keyword>
<dbReference type="GO" id="GO:0005886">
    <property type="term" value="C:plasma membrane"/>
    <property type="evidence" value="ECO:0007669"/>
    <property type="project" value="UniProtKB-SubCell"/>
</dbReference>
<dbReference type="GO" id="GO:0015095">
    <property type="term" value="F:magnesium ion transmembrane transporter activity"/>
    <property type="evidence" value="ECO:0007669"/>
    <property type="project" value="TreeGrafter"/>
</dbReference>
<evidence type="ECO:0000256" key="1">
    <source>
        <dbReference type="ARBA" id="ARBA00004651"/>
    </source>
</evidence>
<evidence type="ECO:0000256" key="2">
    <source>
        <dbReference type="ARBA" id="ARBA00009765"/>
    </source>
</evidence>
<proteinExistence type="inferred from homology"/>
<evidence type="ECO:0000256" key="9">
    <source>
        <dbReference type="ARBA" id="ARBA00023136"/>
    </source>
</evidence>
<dbReference type="InterPro" id="IPR045861">
    <property type="entry name" value="CorA_cytoplasmic_dom"/>
</dbReference>
<keyword evidence="7 12" id="KW-1133">Transmembrane helix</keyword>
<dbReference type="GO" id="GO:0050897">
    <property type="term" value="F:cobalt ion binding"/>
    <property type="evidence" value="ECO:0007669"/>
    <property type="project" value="TreeGrafter"/>
</dbReference>